<gene>
    <name evidence="2" type="ORF">GMOD_00002787</name>
</gene>
<feature type="compositionally biased region" description="Basic and acidic residues" evidence="1">
    <location>
        <begin position="297"/>
        <end position="310"/>
    </location>
</feature>
<proteinExistence type="predicted"/>
<organism evidence="2 3">
    <name type="scientific">Pyrenophora seminiperda CCB06</name>
    <dbReference type="NCBI Taxonomy" id="1302712"/>
    <lineage>
        <taxon>Eukaryota</taxon>
        <taxon>Fungi</taxon>
        <taxon>Dikarya</taxon>
        <taxon>Ascomycota</taxon>
        <taxon>Pezizomycotina</taxon>
        <taxon>Dothideomycetes</taxon>
        <taxon>Pleosporomycetidae</taxon>
        <taxon>Pleosporales</taxon>
        <taxon>Pleosporineae</taxon>
        <taxon>Pleosporaceae</taxon>
        <taxon>Pyrenophora</taxon>
    </lineage>
</organism>
<accession>A0A3M7M3B0</accession>
<evidence type="ECO:0000256" key="1">
    <source>
        <dbReference type="SAM" id="MobiDB-lite"/>
    </source>
</evidence>
<sequence>MVECNQDARKLLNEMRTMIDELLYESRQSRRNSDSLTNLYDRITLFPPVQELRRNQVLRSDDWKYEAIRITAIVQAHAMFHRTTLSDTLASLHSSGMPSALYRSLAASHSSESLFSTFDPHYSTPLTEYSTSPSYSTYSTTHTAPQSDFPFHHRPSTSSTYSHRHSTSSTFSQRPSVSSLHSTSSSDVLLFTRPSATTQPSAPTNILADLKEALEKSNLSDCWGDMAGVLLWIGLVMGAASNKHDNKVLWRYYSAMTMRACIMLCFDHPEAMHATMLKMNEVVESLGQSGETQVANTRRDDDGARKRTRA</sequence>
<dbReference type="PANTHER" id="PTHR37540">
    <property type="entry name" value="TRANSCRIPTION FACTOR (ACR-2), PUTATIVE-RELATED-RELATED"/>
    <property type="match status" value="1"/>
</dbReference>
<dbReference type="OrthoDB" id="4159781at2759"/>
<feature type="compositionally biased region" description="Polar residues" evidence="1">
    <location>
        <begin position="287"/>
        <end position="296"/>
    </location>
</feature>
<dbReference type="EMBL" id="KE747817">
    <property type="protein sequence ID" value="RMZ68899.1"/>
    <property type="molecule type" value="Genomic_DNA"/>
</dbReference>
<keyword evidence="3" id="KW-1185">Reference proteome</keyword>
<feature type="compositionally biased region" description="Low complexity" evidence="1">
    <location>
        <begin position="156"/>
        <end position="180"/>
    </location>
</feature>
<name>A0A3M7M3B0_9PLEO</name>
<dbReference type="AlphaFoldDB" id="A0A3M7M3B0"/>
<feature type="region of interest" description="Disordered" evidence="1">
    <location>
        <begin position="287"/>
        <end position="310"/>
    </location>
</feature>
<protein>
    <submittedName>
        <fullName evidence="2">Uncharacterized protein</fullName>
    </submittedName>
</protein>
<evidence type="ECO:0000313" key="2">
    <source>
        <dbReference type="EMBL" id="RMZ68899.1"/>
    </source>
</evidence>
<dbReference type="PANTHER" id="PTHR37540:SF5">
    <property type="entry name" value="TRANSCRIPTION FACTOR DOMAIN-CONTAINING PROTEIN"/>
    <property type="match status" value="1"/>
</dbReference>
<dbReference type="Proteomes" id="UP000265663">
    <property type="component" value="Unassembled WGS sequence"/>
</dbReference>
<evidence type="ECO:0000313" key="3">
    <source>
        <dbReference type="Proteomes" id="UP000265663"/>
    </source>
</evidence>
<feature type="region of interest" description="Disordered" evidence="1">
    <location>
        <begin position="146"/>
        <end position="180"/>
    </location>
</feature>
<reference evidence="2 3" key="1">
    <citation type="journal article" date="2014" name="PLoS ONE">
        <title>De novo Genome Assembly of the Fungal Plant Pathogen Pyrenophora semeniperda.</title>
        <authorList>
            <person name="Soliai M.M."/>
            <person name="Meyer S.E."/>
            <person name="Udall J.A."/>
            <person name="Elzinga D.E."/>
            <person name="Hermansen R.A."/>
            <person name="Bodily P.M."/>
            <person name="Hart A.A."/>
            <person name="Coleman C.E."/>
        </authorList>
    </citation>
    <scope>NUCLEOTIDE SEQUENCE [LARGE SCALE GENOMIC DNA]</scope>
    <source>
        <strain evidence="2 3">CCB06</strain>
        <tissue evidence="2">Mycelium</tissue>
    </source>
</reference>